<evidence type="ECO:0000256" key="3">
    <source>
        <dbReference type="ARBA" id="ARBA00023012"/>
    </source>
</evidence>
<dbReference type="Gene3D" id="3.40.50.2300">
    <property type="match status" value="1"/>
</dbReference>
<evidence type="ECO:0000256" key="6">
    <source>
        <dbReference type="ARBA" id="ARBA00037164"/>
    </source>
</evidence>
<evidence type="ECO:0000256" key="4">
    <source>
        <dbReference type="ARBA" id="ARBA00023159"/>
    </source>
</evidence>
<evidence type="ECO:0000256" key="5">
    <source>
        <dbReference type="ARBA" id="ARBA00024867"/>
    </source>
</evidence>
<dbReference type="PROSITE" id="PS50930">
    <property type="entry name" value="HTH_LYTTR"/>
    <property type="match status" value="1"/>
</dbReference>
<protein>
    <recommendedName>
        <fullName evidence="1">Stage 0 sporulation protein A homolog</fullName>
    </recommendedName>
</protein>
<dbReference type="Gene3D" id="2.40.50.1020">
    <property type="entry name" value="LytTr DNA-binding domain"/>
    <property type="match status" value="1"/>
</dbReference>
<dbReference type="PROSITE" id="PS50110">
    <property type="entry name" value="RESPONSE_REGULATORY"/>
    <property type="match status" value="1"/>
</dbReference>
<dbReference type="InterPro" id="IPR046947">
    <property type="entry name" value="LytR-like"/>
</dbReference>
<dbReference type="EMBL" id="QZDT01000029">
    <property type="protein sequence ID" value="NBJ94055.1"/>
    <property type="molecule type" value="Genomic_DNA"/>
</dbReference>
<dbReference type="SMART" id="SM00448">
    <property type="entry name" value="REC"/>
    <property type="match status" value="1"/>
</dbReference>
<dbReference type="Pfam" id="PF04397">
    <property type="entry name" value="LytTR"/>
    <property type="match status" value="1"/>
</dbReference>
<keyword evidence="2" id="KW-0963">Cytoplasm</keyword>
<dbReference type="SMART" id="SM00850">
    <property type="entry name" value="LytTR"/>
    <property type="match status" value="1"/>
</dbReference>
<comment type="function">
    <text evidence="5">May play the central regulatory role in sporulation. It may be an element of the effector pathway responsible for the activation of sporulation genes in response to nutritional stress. Spo0A may act in concert with spo0H (a sigma factor) to control the expression of some genes that are critical to the sporulation process.</text>
</comment>
<proteinExistence type="predicted"/>
<keyword evidence="3" id="KW-0902">Two-component regulatory system</keyword>
<dbReference type="AlphaFoldDB" id="A0A9X5BHJ3"/>
<dbReference type="GO" id="GO:0000156">
    <property type="term" value="F:phosphorelay response regulator activity"/>
    <property type="evidence" value="ECO:0007669"/>
    <property type="project" value="InterPro"/>
</dbReference>
<keyword evidence="4" id="KW-0010">Activator</keyword>
<dbReference type="SUPFAM" id="SSF52172">
    <property type="entry name" value="CheY-like"/>
    <property type="match status" value="1"/>
</dbReference>
<dbReference type="InterPro" id="IPR001789">
    <property type="entry name" value="Sig_transdc_resp-reg_receiver"/>
</dbReference>
<evidence type="ECO:0000259" key="8">
    <source>
        <dbReference type="PROSITE" id="PS50110"/>
    </source>
</evidence>
<gene>
    <name evidence="10" type="ORF">D5281_16040</name>
</gene>
<dbReference type="InterPro" id="IPR011006">
    <property type="entry name" value="CheY-like_superfamily"/>
</dbReference>
<evidence type="ECO:0000256" key="1">
    <source>
        <dbReference type="ARBA" id="ARBA00018672"/>
    </source>
</evidence>
<evidence type="ECO:0000259" key="9">
    <source>
        <dbReference type="PROSITE" id="PS50930"/>
    </source>
</evidence>
<dbReference type="CDD" id="cd17533">
    <property type="entry name" value="REC_LytTR_AgrA-like"/>
    <property type="match status" value="1"/>
</dbReference>
<dbReference type="Pfam" id="PF00072">
    <property type="entry name" value="Response_reg"/>
    <property type="match status" value="1"/>
</dbReference>
<evidence type="ECO:0000256" key="2">
    <source>
        <dbReference type="ARBA" id="ARBA00022490"/>
    </source>
</evidence>
<organism evidence="10 11">
    <name type="scientific">Parablautia muri</name>
    <dbReference type="NCBI Taxonomy" id="2320879"/>
    <lineage>
        <taxon>Bacteria</taxon>
        <taxon>Bacillati</taxon>
        <taxon>Bacillota</taxon>
        <taxon>Clostridia</taxon>
        <taxon>Lachnospirales</taxon>
        <taxon>Lachnospiraceae</taxon>
        <taxon>Parablautia</taxon>
    </lineage>
</organism>
<dbReference type="OrthoDB" id="9779387at2"/>
<keyword evidence="7" id="KW-0597">Phosphoprotein</keyword>
<dbReference type="InterPro" id="IPR007492">
    <property type="entry name" value="LytTR_DNA-bd_dom"/>
</dbReference>
<feature type="domain" description="Response regulatory" evidence="8">
    <location>
        <begin position="3"/>
        <end position="126"/>
    </location>
</feature>
<accession>A0A9X5BHJ3</accession>
<evidence type="ECO:0000313" key="10">
    <source>
        <dbReference type="EMBL" id="NBJ94055.1"/>
    </source>
</evidence>
<name>A0A9X5BHJ3_9FIRM</name>
<reference evidence="10" key="1">
    <citation type="submission" date="2018-09" db="EMBL/GenBank/DDBJ databases">
        <title>Murine metabolic-syndrome-specific gut microbial biobank.</title>
        <authorList>
            <person name="Liu C."/>
        </authorList>
    </citation>
    <scope>NUCLEOTIDE SEQUENCE</scope>
    <source>
        <strain evidence="10">D42-62</strain>
    </source>
</reference>
<dbReference type="Proteomes" id="UP001154420">
    <property type="component" value="Unassembled WGS sequence"/>
</dbReference>
<keyword evidence="10" id="KW-0238">DNA-binding</keyword>
<dbReference type="PANTHER" id="PTHR37299:SF3">
    <property type="entry name" value="STAGE 0 SPORULATION PROTEIN A HOMOLOG"/>
    <property type="match status" value="1"/>
</dbReference>
<comment type="function">
    <text evidence="6">Required for high-level post-exponential phase expression of a series of secreted proteins.</text>
</comment>
<feature type="modified residue" description="4-aspartylphosphate" evidence="7">
    <location>
        <position position="60"/>
    </location>
</feature>
<keyword evidence="11" id="KW-1185">Reference proteome</keyword>
<sequence>MLYIFVCEDNAVQRKAVVQTIHNTVLMEEMDMRLVLDTANPYELLEAVKTSQNTGIYFLDIDLKCDMNGMKLAQQIRKYDPRCFIIFITAHSELSYMTFQYRVEAMDFVLKDNPAEAKVKIRECLLHAWERHTLQTNKVHKTYTIEIGERKISVDYQDILFFETSSNIHKVVLHAKDRQIEFYGTMKDLEHTLDDRCFVRCHRSFLANRNNIKEVDTKERVIYFVNGETCLMSTRMMKGI</sequence>
<evidence type="ECO:0000256" key="7">
    <source>
        <dbReference type="PROSITE-ProRule" id="PRU00169"/>
    </source>
</evidence>
<dbReference type="GO" id="GO:0003677">
    <property type="term" value="F:DNA binding"/>
    <property type="evidence" value="ECO:0007669"/>
    <property type="project" value="UniProtKB-KW"/>
</dbReference>
<comment type="caution">
    <text evidence="10">The sequence shown here is derived from an EMBL/GenBank/DDBJ whole genome shotgun (WGS) entry which is preliminary data.</text>
</comment>
<dbReference type="PANTHER" id="PTHR37299">
    <property type="entry name" value="TRANSCRIPTIONAL REGULATOR-RELATED"/>
    <property type="match status" value="1"/>
</dbReference>
<feature type="domain" description="HTH LytTR-type" evidence="9">
    <location>
        <begin position="143"/>
        <end position="240"/>
    </location>
</feature>
<dbReference type="RefSeq" id="WP_160561097.1">
    <property type="nucleotide sequence ID" value="NZ_QZDT01000029.1"/>
</dbReference>
<evidence type="ECO:0000313" key="11">
    <source>
        <dbReference type="Proteomes" id="UP001154420"/>
    </source>
</evidence>